<gene>
    <name evidence="4" type="ORF">HHI_15204</name>
</gene>
<evidence type="ECO:0000313" key="5">
    <source>
        <dbReference type="Proteomes" id="UP000025061"/>
    </source>
</evidence>
<dbReference type="InterPro" id="IPR007041">
    <property type="entry name" value="Arg_succinylTrfase_AstA/AruG"/>
</dbReference>
<dbReference type="AlphaFoldDB" id="A0A059FCI8"/>
<evidence type="ECO:0000256" key="1">
    <source>
        <dbReference type="ARBA" id="ARBA00022503"/>
    </source>
</evidence>
<dbReference type="PATRIC" id="fig|1280951.3.peg.3069"/>
<dbReference type="RefSeq" id="WP_011646996.1">
    <property type="nucleotide sequence ID" value="NZ_ARYI01000016.1"/>
</dbReference>
<keyword evidence="3" id="KW-0012">Acyltransferase</keyword>
<dbReference type="GO" id="GO:0008791">
    <property type="term" value="F:arginine N-succinyltransferase activity"/>
    <property type="evidence" value="ECO:0007669"/>
    <property type="project" value="InterPro"/>
</dbReference>
<dbReference type="SUPFAM" id="SSF55729">
    <property type="entry name" value="Acyl-CoA N-acyltransferases (Nat)"/>
    <property type="match status" value="1"/>
</dbReference>
<dbReference type="Proteomes" id="UP000025061">
    <property type="component" value="Unassembled WGS sequence"/>
</dbReference>
<evidence type="ECO:0000256" key="2">
    <source>
        <dbReference type="ARBA" id="ARBA00022679"/>
    </source>
</evidence>
<evidence type="ECO:0000313" key="4">
    <source>
        <dbReference type="EMBL" id="KCZ88261.1"/>
    </source>
</evidence>
<dbReference type="PANTHER" id="PTHR30420:SF1">
    <property type="entry name" value="ARGININE N-SUCCINYLTRANSFERASE"/>
    <property type="match status" value="1"/>
</dbReference>
<proteinExistence type="predicted"/>
<protein>
    <submittedName>
        <fullName evidence="4">Arginine/ornithine succinyltransferase subunit</fullName>
    </submittedName>
</protein>
<sequence>MTTEYVMRPSRLDDLEALMGLAELSGPGFTSLPVDEPILMERLEKSERAFHGRQQNLQYGKYLMMMEHVPTGKVVGCSAVKAGTGIDQPFFNYRIITLAQASHAAGNLRFDMDALILTNEYVGYTEVGTLFLKPDHRGGGAGRLAAQSRYLLMAAAPERFSDRVLAELRGVVDDTGESPFWECLGRHFFRMDFAEADRLSATTDNQFIVDLMPRYPVYVDLLPPEAREVIGRCHSEGVGAYKLLQWEGFEFDRTVDIFDGGPLVAAQRRHIRTIQESRVVTVEAGEVEGDKDARQGMLSSNRLPDFRVCLGKFVRRGDSGLVASAEILEALRLKPGMPARIWVRSK</sequence>
<reference evidence="4 5" key="1">
    <citation type="submission" date="2013-04" db="EMBL/GenBank/DDBJ databases">
        <title>Hyphomonas hirschiana VP5 Genome Sequencing.</title>
        <authorList>
            <person name="Lai Q."/>
            <person name="Shao Z."/>
        </authorList>
    </citation>
    <scope>NUCLEOTIDE SEQUENCE [LARGE SCALE GENOMIC DNA]</scope>
    <source>
        <strain evidence="4 5">VP5</strain>
    </source>
</reference>
<dbReference type="NCBIfam" id="TIGR03243">
    <property type="entry name" value="arg_catab_AOST"/>
    <property type="match status" value="1"/>
</dbReference>
<organism evidence="4 5">
    <name type="scientific">Hyphomonas hirschiana VP5</name>
    <dbReference type="NCBI Taxonomy" id="1280951"/>
    <lineage>
        <taxon>Bacteria</taxon>
        <taxon>Pseudomonadati</taxon>
        <taxon>Pseudomonadota</taxon>
        <taxon>Alphaproteobacteria</taxon>
        <taxon>Hyphomonadales</taxon>
        <taxon>Hyphomonadaceae</taxon>
        <taxon>Hyphomonas</taxon>
    </lineage>
</organism>
<keyword evidence="2 4" id="KW-0808">Transferase</keyword>
<dbReference type="EMBL" id="ARYI01000016">
    <property type="protein sequence ID" value="KCZ88261.1"/>
    <property type="molecule type" value="Genomic_DNA"/>
</dbReference>
<evidence type="ECO:0000256" key="3">
    <source>
        <dbReference type="ARBA" id="ARBA00023315"/>
    </source>
</evidence>
<dbReference type="GO" id="GO:0006527">
    <property type="term" value="P:L-arginine catabolic process"/>
    <property type="evidence" value="ECO:0007669"/>
    <property type="project" value="InterPro"/>
</dbReference>
<accession>A0A059FCI8</accession>
<name>A0A059FCI8_9PROT</name>
<dbReference type="Pfam" id="PF04958">
    <property type="entry name" value="AstA"/>
    <property type="match status" value="1"/>
</dbReference>
<dbReference type="OrthoDB" id="21121at2"/>
<dbReference type="PANTHER" id="PTHR30420">
    <property type="entry name" value="N-SUCCINYLARGININE DIHYDROLASE"/>
    <property type="match status" value="1"/>
</dbReference>
<comment type="caution">
    <text evidence="4">The sequence shown here is derived from an EMBL/GenBank/DDBJ whole genome shotgun (WGS) entry which is preliminary data.</text>
</comment>
<keyword evidence="1" id="KW-0056">Arginine metabolism</keyword>
<dbReference type="InterPro" id="IPR016181">
    <property type="entry name" value="Acyl_CoA_acyltransferase"/>
</dbReference>
<keyword evidence="5" id="KW-1185">Reference proteome</keyword>